<feature type="transmembrane region" description="Helical" evidence="1">
    <location>
        <begin position="105"/>
        <end position="123"/>
    </location>
</feature>
<evidence type="ECO:0000256" key="1">
    <source>
        <dbReference type="SAM" id="Phobius"/>
    </source>
</evidence>
<organism evidence="2 3">
    <name type="scientific">Mycolicibacter nonchromogenicus</name>
    <name type="common">Mycobacterium nonchromogenicum</name>
    <dbReference type="NCBI Taxonomy" id="1782"/>
    <lineage>
        <taxon>Bacteria</taxon>
        <taxon>Bacillati</taxon>
        <taxon>Actinomycetota</taxon>
        <taxon>Actinomycetes</taxon>
        <taxon>Mycobacteriales</taxon>
        <taxon>Mycobacteriaceae</taxon>
        <taxon>Mycolicibacter</taxon>
    </lineage>
</organism>
<accession>A0A1X1YUU7</accession>
<reference evidence="2 3" key="1">
    <citation type="submission" date="2016-01" db="EMBL/GenBank/DDBJ databases">
        <title>The new phylogeny of the genus Mycobacterium.</title>
        <authorList>
            <person name="Tarcisio F."/>
            <person name="Conor M."/>
            <person name="Antonella G."/>
            <person name="Elisabetta G."/>
            <person name="Giulia F.S."/>
            <person name="Sara T."/>
            <person name="Anna F."/>
            <person name="Clotilde B."/>
            <person name="Roberto B."/>
            <person name="Veronica D.S."/>
            <person name="Fabio R."/>
            <person name="Monica P."/>
            <person name="Olivier J."/>
            <person name="Enrico T."/>
            <person name="Nicola S."/>
        </authorList>
    </citation>
    <scope>NUCLEOTIDE SEQUENCE [LARGE SCALE GENOMIC DNA]</scope>
    <source>
        <strain evidence="2 3">DSM 44164</strain>
    </source>
</reference>
<name>A0A1X1YUU7_MYCNO</name>
<dbReference type="AlphaFoldDB" id="A0A1X1YUU7"/>
<dbReference type="EMBL" id="LQPI01000090">
    <property type="protein sequence ID" value="ORW14852.1"/>
    <property type="molecule type" value="Genomic_DNA"/>
</dbReference>
<keyword evidence="1" id="KW-1133">Transmembrane helix</keyword>
<feature type="transmembrane region" description="Helical" evidence="1">
    <location>
        <begin position="205"/>
        <end position="224"/>
    </location>
</feature>
<evidence type="ECO:0000313" key="2">
    <source>
        <dbReference type="EMBL" id="ORW14852.1"/>
    </source>
</evidence>
<gene>
    <name evidence="2" type="ORF">AWC18_20330</name>
</gene>
<dbReference type="RefSeq" id="WP_076049244.1">
    <property type="nucleotide sequence ID" value="NZ_LQPI01000090.1"/>
</dbReference>
<protein>
    <recommendedName>
        <fullName evidence="4">GP55 protein</fullName>
    </recommendedName>
</protein>
<feature type="transmembrane region" description="Helical" evidence="1">
    <location>
        <begin position="32"/>
        <end position="52"/>
    </location>
</feature>
<feature type="transmembrane region" description="Helical" evidence="1">
    <location>
        <begin position="143"/>
        <end position="164"/>
    </location>
</feature>
<keyword evidence="1" id="KW-0812">Transmembrane</keyword>
<keyword evidence="3" id="KW-1185">Reference proteome</keyword>
<keyword evidence="1" id="KW-0472">Membrane</keyword>
<proteinExistence type="predicted"/>
<sequence length="246" mass="27220">MTSGIIAATLVLVAYSLWVRRDTWWTRWENSLTFALALEAVALLLMSPWAGAKLGPALHHGLGVWNVQQLIGHLCLIVAITANIHHMLVRLADPVQVRLIMRRQLMIPIWLGFAVMVPAFLRSDQDYQRDVFAAPRTDGWMELYQVVGCALVVFLSGYVSRLMLTLRHDPRAKSTIDLYLVSMAFATAACLVVIGSSWIDGDDASPAIWLFICLAVGTFAYGSARSWKAKSAWFTANGDESVIGAQ</sequence>
<comment type="caution">
    <text evidence="2">The sequence shown here is derived from an EMBL/GenBank/DDBJ whole genome shotgun (WGS) entry which is preliminary data.</text>
</comment>
<feature type="transmembrane region" description="Helical" evidence="1">
    <location>
        <begin position="176"/>
        <end position="199"/>
    </location>
</feature>
<dbReference type="Proteomes" id="UP000193108">
    <property type="component" value="Unassembled WGS sequence"/>
</dbReference>
<evidence type="ECO:0008006" key="4">
    <source>
        <dbReference type="Google" id="ProtNLM"/>
    </source>
</evidence>
<evidence type="ECO:0000313" key="3">
    <source>
        <dbReference type="Proteomes" id="UP000193108"/>
    </source>
</evidence>
<dbReference type="STRING" id="1782.AWC18_20330"/>